<evidence type="ECO:0000313" key="2">
    <source>
        <dbReference type="EMBL" id="MBP0048713.1"/>
    </source>
</evidence>
<keyword evidence="3" id="KW-1185">Reference proteome</keyword>
<evidence type="ECO:0000313" key="3">
    <source>
        <dbReference type="Proteomes" id="UP000810171"/>
    </source>
</evidence>
<feature type="compositionally biased region" description="Basic residues" evidence="1">
    <location>
        <begin position="35"/>
        <end position="48"/>
    </location>
</feature>
<name>A0ABS3ZAI6_9GAMM</name>
<protein>
    <submittedName>
        <fullName evidence="2">Uncharacterized protein</fullName>
    </submittedName>
</protein>
<evidence type="ECO:0000256" key="1">
    <source>
        <dbReference type="SAM" id="MobiDB-lite"/>
    </source>
</evidence>
<dbReference type="EMBL" id="JACVEW010000010">
    <property type="protein sequence ID" value="MBP0048713.1"/>
    <property type="molecule type" value="Genomic_DNA"/>
</dbReference>
<reference evidence="2 3" key="1">
    <citation type="submission" date="2020-09" db="EMBL/GenBank/DDBJ databases">
        <authorList>
            <person name="Tanuku N.R.S."/>
        </authorList>
    </citation>
    <scope>NUCLEOTIDE SEQUENCE [LARGE SCALE GENOMIC DNA]</scope>
    <source>
        <strain evidence="2 3">AK62</strain>
    </source>
</reference>
<feature type="compositionally biased region" description="Basic and acidic residues" evidence="1">
    <location>
        <begin position="80"/>
        <end position="91"/>
    </location>
</feature>
<feature type="compositionally biased region" description="Basic and acidic residues" evidence="1">
    <location>
        <begin position="17"/>
        <end position="34"/>
    </location>
</feature>
<feature type="region of interest" description="Disordered" evidence="1">
    <location>
        <begin position="1"/>
        <end position="99"/>
    </location>
</feature>
<proteinExistence type="predicted"/>
<sequence length="99" mass="11331">MSRSKKSRKTGAFMTVLERKPKKQELLADPTSKESRRKKLKEQRKKQKSVFEKAQATQKAAERDAQAGRRGTRHGGPLAEKIRKLNAEKKAQQAQDNEE</sequence>
<organism evidence="2 3">
    <name type="scientific">Marinobacterium alkalitolerans</name>
    <dbReference type="NCBI Taxonomy" id="1542925"/>
    <lineage>
        <taxon>Bacteria</taxon>
        <taxon>Pseudomonadati</taxon>
        <taxon>Pseudomonadota</taxon>
        <taxon>Gammaproteobacteria</taxon>
        <taxon>Oceanospirillales</taxon>
        <taxon>Oceanospirillaceae</taxon>
        <taxon>Marinobacterium</taxon>
    </lineage>
</organism>
<dbReference type="RefSeq" id="WP_209287325.1">
    <property type="nucleotide sequence ID" value="NZ_JACVEW010000010.1"/>
</dbReference>
<comment type="caution">
    <text evidence="2">The sequence shown here is derived from an EMBL/GenBank/DDBJ whole genome shotgun (WGS) entry which is preliminary data.</text>
</comment>
<accession>A0ABS3ZAI6</accession>
<gene>
    <name evidence="2" type="ORF">H9C73_08180</name>
</gene>
<dbReference type="Proteomes" id="UP000810171">
    <property type="component" value="Unassembled WGS sequence"/>
</dbReference>